<organism evidence="1 2">
    <name type="scientific">Fusarium zealandicum</name>
    <dbReference type="NCBI Taxonomy" id="1053134"/>
    <lineage>
        <taxon>Eukaryota</taxon>
        <taxon>Fungi</taxon>
        <taxon>Dikarya</taxon>
        <taxon>Ascomycota</taxon>
        <taxon>Pezizomycotina</taxon>
        <taxon>Sordariomycetes</taxon>
        <taxon>Hypocreomycetidae</taxon>
        <taxon>Hypocreales</taxon>
        <taxon>Nectriaceae</taxon>
        <taxon>Fusarium</taxon>
        <taxon>Fusarium staphyleae species complex</taxon>
    </lineage>
</organism>
<sequence>MDASSPRYLTMEELNKTALDQFVYQPVGRDMIAYLAEVAHNVIACDSTLMPPAPVDARSNLPTPPR</sequence>
<dbReference type="AlphaFoldDB" id="A0A8H4TPU9"/>
<reference evidence="1" key="2">
    <citation type="submission" date="2020-05" db="EMBL/GenBank/DDBJ databases">
        <authorList>
            <person name="Kim H.-S."/>
            <person name="Proctor R.H."/>
            <person name="Brown D.W."/>
        </authorList>
    </citation>
    <scope>NUCLEOTIDE SEQUENCE</scope>
    <source>
        <strain evidence="1">NRRL 22465</strain>
    </source>
</reference>
<comment type="caution">
    <text evidence="1">The sequence shown here is derived from an EMBL/GenBank/DDBJ whole genome shotgun (WGS) entry which is preliminary data.</text>
</comment>
<protein>
    <submittedName>
        <fullName evidence="1">Uncharacterized protein</fullName>
    </submittedName>
</protein>
<feature type="non-terminal residue" evidence="1">
    <location>
        <position position="66"/>
    </location>
</feature>
<dbReference type="EMBL" id="JABEYC010001826">
    <property type="protein sequence ID" value="KAF4961933.1"/>
    <property type="molecule type" value="Genomic_DNA"/>
</dbReference>
<gene>
    <name evidence="1" type="ORF">FZEAL_11004</name>
</gene>
<keyword evidence="2" id="KW-1185">Reference proteome</keyword>
<accession>A0A8H4TPU9</accession>
<dbReference type="OrthoDB" id="10250320at2759"/>
<evidence type="ECO:0000313" key="2">
    <source>
        <dbReference type="Proteomes" id="UP000635477"/>
    </source>
</evidence>
<reference evidence="1" key="1">
    <citation type="journal article" date="2020" name="BMC Genomics">
        <title>Correction to: Identification and distribution of gene clusters required for synthesis of sphingolipid metabolism inhibitors in diverse species of the filamentous fungus Fusarium.</title>
        <authorList>
            <person name="Kim H.S."/>
            <person name="Lohmar J.M."/>
            <person name="Busman M."/>
            <person name="Brown D.W."/>
            <person name="Naumann T.A."/>
            <person name="Divon H.H."/>
            <person name="Lysoe E."/>
            <person name="Uhlig S."/>
            <person name="Proctor R.H."/>
        </authorList>
    </citation>
    <scope>NUCLEOTIDE SEQUENCE</scope>
    <source>
        <strain evidence="1">NRRL 22465</strain>
    </source>
</reference>
<dbReference type="Proteomes" id="UP000635477">
    <property type="component" value="Unassembled WGS sequence"/>
</dbReference>
<evidence type="ECO:0000313" key="1">
    <source>
        <dbReference type="EMBL" id="KAF4961933.1"/>
    </source>
</evidence>
<proteinExistence type="predicted"/>
<name>A0A8H4TPU9_9HYPO</name>